<feature type="region of interest" description="Disordered" evidence="1">
    <location>
        <begin position="239"/>
        <end position="290"/>
    </location>
</feature>
<feature type="compositionally biased region" description="Polar residues" evidence="1">
    <location>
        <begin position="102"/>
        <end position="115"/>
    </location>
</feature>
<feature type="region of interest" description="Disordered" evidence="1">
    <location>
        <begin position="94"/>
        <end position="121"/>
    </location>
</feature>
<feature type="compositionally biased region" description="Low complexity" evidence="1">
    <location>
        <begin position="211"/>
        <end position="220"/>
    </location>
</feature>
<organism evidence="2">
    <name type="scientific">Tanacetum cinerariifolium</name>
    <name type="common">Dalmatian daisy</name>
    <name type="synonym">Chrysanthemum cinerariifolium</name>
    <dbReference type="NCBI Taxonomy" id="118510"/>
    <lineage>
        <taxon>Eukaryota</taxon>
        <taxon>Viridiplantae</taxon>
        <taxon>Streptophyta</taxon>
        <taxon>Embryophyta</taxon>
        <taxon>Tracheophyta</taxon>
        <taxon>Spermatophyta</taxon>
        <taxon>Magnoliopsida</taxon>
        <taxon>eudicotyledons</taxon>
        <taxon>Gunneridae</taxon>
        <taxon>Pentapetalae</taxon>
        <taxon>asterids</taxon>
        <taxon>campanulids</taxon>
        <taxon>Asterales</taxon>
        <taxon>Asteraceae</taxon>
        <taxon>Asteroideae</taxon>
        <taxon>Anthemideae</taxon>
        <taxon>Anthemidinae</taxon>
        <taxon>Tanacetum</taxon>
    </lineage>
</organism>
<dbReference type="AlphaFoldDB" id="A0A6L2J5Z2"/>
<feature type="region of interest" description="Disordered" evidence="1">
    <location>
        <begin position="179"/>
        <end position="220"/>
    </location>
</feature>
<feature type="compositionally biased region" description="Basic and acidic residues" evidence="1">
    <location>
        <begin position="239"/>
        <end position="255"/>
    </location>
</feature>
<reference evidence="2" key="1">
    <citation type="journal article" date="2019" name="Sci. Rep.">
        <title>Draft genome of Tanacetum cinerariifolium, the natural source of mosquito coil.</title>
        <authorList>
            <person name="Yamashiro T."/>
            <person name="Shiraishi A."/>
            <person name="Satake H."/>
            <person name="Nakayama K."/>
        </authorList>
    </citation>
    <scope>NUCLEOTIDE SEQUENCE</scope>
</reference>
<evidence type="ECO:0000256" key="1">
    <source>
        <dbReference type="SAM" id="MobiDB-lite"/>
    </source>
</evidence>
<comment type="caution">
    <text evidence="2">The sequence shown here is derived from an EMBL/GenBank/DDBJ whole genome shotgun (WGS) entry which is preliminary data.</text>
</comment>
<feature type="compositionally biased region" description="Basic and acidic residues" evidence="1">
    <location>
        <begin position="266"/>
        <end position="290"/>
    </location>
</feature>
<name>A0A6L2J5Z2_TANCI</name>
<gene>
    <name evidence="2" type="ORF">Tci_003353</name>
</gene>
<sequence length="349" mass="38588">MCDKKNSVLFTNTACVVLSLDFKLTDESHVLLKVPRKNNMYSVDLNNVVPQGAVFNDEYDIPSHTKKVFANMRRKGKDFSGIVTPLFPSTLASQAVEGDGSGQPTEPQHTPTTALPSHVEPIPTVASSSYLKRPTNDKGDNVERAATIAASLDAEQDSDMNDVFKDVERDAEQVISATTDEVSTGDAVNTADTEDNTTSAPVTTAGISVSTAEPNTPLTTTTTIIEDEDLTIAQTLMKMRSEKSKAREVVMREPSETTTRPIVPPQKHDPKNKGKDKMVEQEKPLKKKDQIKFDGEVAQRLQAELHAELEDEERMVKQREENANITEWDNVPAMIDADYELAKRLQEED</sequence>
<protein>
    <submittedName>
        <fullName evidence="2">Ribonuclease H-like domain-containing protein</fullName>
    </submittedName>
</protein>
<evidence type="ECO:0000313" key="2">
    <source>
        <dbReference type="EMBL" id="GEU31375.1"/>
    </source>
</evidence>
<dbReference type="EMBL" id="BKCJ010000244">
    <property type="protein sequence ID" value="GEU31375.1"/>
    <property type="molecule type" value="Genomic_DNA"/>
</dbReference>
<proteinExistence type="predicted"/>
<accession>A0A6L2J5Z2</accession>
<feature type="compositionally biased region" description="Polar residues" evidence="1">
    <location>
        <begin position="179"/>
        <end position="210"/>
    </location>
</feature>